<evidence type="ECO:0000256" key="12">
    <source>
        <dbReference type="ARBA" id="ARBA00034430"/>
    </source>
</evidence>
<evidence type="ECO:0000313" key="14">
    <source>
        <dbReference type="EMBL" id="QBP13118.1"/>
    </source>
</evidence>
<keyword evidence="7" id="KW-0630">Potassium</keyword>
<keyword evidence="4" id="KW-0633">Potassium transport</keyword>
<evidence type="ECO:0000256" key="13">
    <source>
        <dbReference type="SAM" id="Phobius"/>
    </source>
</evidence>
<dbReference type="GO" id="GO:0015252">
    <property type="term" value="F:proton channel activity"/>
    <property type="evidence" value="ECO:0007669"/>
    <property type="project" value="InterPro"/>
</dbReference>
<evidence type="ECO:0000256" key="5">
    <source>
        <dbReference type="ARBA" id="ARBA00022692"/>
    </source>
</evidence>
<keyword evidence="10 13" id="KW-0472">Membrane</keyword>
<keyword evidence="9" id="KW-0406">Ion transport</keyword>
<evidence type="ECO:0000256" key="6">
    <source>
        <dbReference type="ARBA" id="ARBA00022826"/>
    </source>
</evidence>
<evidence type="ECO:0000256" key="8">
    <source>
        <dbReference type="ARBA" id="ARBA00022989"/>
    </source>
</evidence>
<proteinExistence type="inferred from homology"/>
<organism evidence="14 15">
    <name type="scientific">Cupriavidus metallidurans</name>
    <dbReference type="NCBI Taxonomy" id="119219"/>
    <lineage>
        <taxon>Bacteria</taxon>
        <taxon>Pseudomonadati</taxon>
        <taxon>Pseudomonadota</taxon>
        <taxon>Betaproteobacteria</taxon>
        <taxon>Burkholderiales</taxon>
        <taxon>Burkholderiaceae</taxon>
        <taxon>Cupriavidus</taxon>
    </lineage>
</organism>
<keyword evidence="8 13" id="KW-1133">Transmembrane helix</keyword>
<evidence type="ECO:0000256" key="9">
    <source>
        <dbReference type="ARBA" id="ARBA00023065"/>
    </source>
</evidence>
<evidence type="ECO:0000256" key="3">
    <source>
        <dbReference type="ARBA" id="ARBA00022448"/>
    </source>
</evidence>
<dbReference type="GO" id="GO:0016020">
    <property type="term" value="C:membrane"/>
    <property type="evidence" value="ECO:0007669"/>
    <property type="project" value="UniProtKB-SubCell"/>
</dbReference>
<keyword evidence="6" id="KW-0631">Potassium channel</keyword>
<feature type="transmembrane region" description="Helical" evidence="13">
    <location>
        <begin position="169"/>
        <end position="198"/>
    </location>
</feature>
<comment type="similarity">
    <text evidence="2">Belongs to the TMEM175 family.</text>
</comment>
<dbReference type="OrthoDB" id="7626281at2"/>
<protein>
    <submittedName>
        <fullName evidence="14">DUF1211 domain-containing protein</fullName>
    </submittedName>
</protein>
<sequence>MSLPVESPVLSKHRLEALADGIFAFALTLLVLDLRLPALPPGVDDAALRQALAGLLPKATIWLLSFAVIAASWVVQQRTFALLSKIDPDLLRIELILLALVSLFPFSQSVQGAYGDLATASQLYSGHLLCIALCTWRRIAHVLKHHELLLDAATTATATAKRLRYRSRMFTACAIAALALAKFWPGWNMLAMIPMLLLRWPRRRSGREDQ</sequence>
<evidence type="ECO:0000256" key="4">
    <source>
        <dbReference type="ARBA" id="ARBA00022538"/>
    </source>
</evidence>
<dbReference type="EMBL" id="CP037901">
    <property type="protein sequence ID" value="QBP13118.1"/>
    <property type="molecule type" value="Genomic_DNA"/>
</dbReference>
<name>A0A482IVW7_9BURK</name>
<keyword evidence="5 13" id="KW-0812">Transmembrane</keyword>
<evidence type="ECO:0000256" key="10">
    <source>
        <dbReference type="ARBA" id="ARBA00023136"/>
    </source>
</evidence>
<evidence type="ECO:0000256" key="11">
    <source>
        <dbReference type="ARBA" id="ARBA00023303"/>
    </source>
</evidence>
<dbReference type="RefSeq" id="WP_017513474.1">
    <property type="nucleotide sequence ID" value="NZ_CP037901.1"/>
</dbReference>
<keyword evidence="11" id="KW-0407">Ion channel</keyword>
<reference evidence="14 15" key="1">
    <citation type="submission" date="2019-03" db="EMBL/GenBank/DDBJ databases">
        <title>Comparative insights into the high quality Complete genome sequence of highly metal resistant Cupriavidus metallidurans strain BS1 isolated from a gold-copper mine.</title>
        <authorList>
            <person name="Mazhar H.S."/>
            <person name="Rensing C."/>
        </authorList>
    </citation>
    <scope>NUCLEOTIDE SEQUENCE [LARGE SCALE GENOMIC DNA]</scope>
    <source>
        <strain evidence="14 15">BS1</strain>
    </source>
</reference>
<dbReference type="GO" id="GO:0005267">
    <property type="term" value="F:potassium channel activity"/>
    <property type="evidence" value="ECO:0007669"/>
    <property type="project" value="UniProtKB-KW"/>
</dbReference>
<dbReference type="InterPro" id="IPR010617">
    <property type="entry name" value="TMEM175-like"/>
</dbReference>
<dbReference type="PANTHER" id="PTHR31462:SF5">
    <property type="entry name" value="ENDOSOMAL_LYSOSOMAL PROTON CHANNEL TMEM175"/>
    <property type="match status" value="1"/>
</dbReference>
<evidence type="ECO:0000256" key="1">
    <source>
        <dbReference type="ARBA" id="ARBA00004141"/>
    </source>
</evidence>
<feature type="transmembrane region" description="Helical" evidence="13">
    <location>
        <begin position="21"/>
        <end position="39"/>
    </location>
</feature>
<feature type="transmembrane region" description="Helical" evidence="13">
    <location>
        <begin position="59"/>
        <end position="75"/>
    </location>
</feature>
<keyword evidence="3" id="KW-0813">Transport</keyword>
<evidence type="ECO:0000256" key="7">
    <source>
        <dbReference type="ARBA" id="ARBA00022958"/>
    </source>
</evidence>
<dbReference type="AlphaFoldDB" id="A0A482IVW7"/>
<dbReference type="PANTHER" id="PTHR31462">
    <property type="entry name" value="ENDOSOMAL/LYSOSOMAL POTASSIUM CHANNEL TMEM175"/>
    <property type="match status" value="1"/>
</dbReference>
<evidence type="ECO:0000256" key="2">
    <source>
        <dbReference type="ARBA" id="ARBA00006920"/>
    </source>
</evidence>
<comment type="catalytic activity">
    <reaction evidence="12">
        <text>K(+)(in) = K(+)(out)</text>
        <dbReference type="Rhea" id="RHEA:29463"/>
        <dbReference type="ChEBI" id="CHEBI:29103"/>
    </reaction>
</comment>
<comment type="subcellular location">
    <subcellularLocation>
        <location evidence="1">Membrane</location>
        <topology evidence="1">Multi-pass membrane protein</topology>
    </subcellularLocation>
</comment>
<dbReference type="Proteomes" id="UP000253772">
    <property type="component" value="Chromosome c2"/>
</dbReference>
<dbReference type="Pfam" id="PF06736">
    <property type="entry name" value="TMEM175"/>
    <property type="match status" value="1"/>
</dbReference>
<gene>
    <name evidence="14" type="ORF">DDF84_026110</name>
</gene>
<accession>A0A482IVW7</accession>
<evidence type="ECO:0000313" key="15">
    <source>
        <dbReference type="Proteomes" id="UP000253772"/>
    </source>
</evidence>